<protein>
    <submittedName>
        <fullName evidence="2">Uncharacterized protein</fullName>
    </submittedName>
</protein>
<dbReference type="EMBL" id="JBCNJP010007578">
    <property type="protein sequence ID" value="KAK9049254.1"/>
    <property type="molecule type" value="Genomic_DNA"/>
</dbReference>
<evidence type="ECO:0000313" key="2">
    <source>
        <dbReference type="EMBL" id="KAK9049254.1"/>
    </source>
</evidence>
<reference evidence="2 3" key="1">
    <citation type="submission" date="2024-04" db="EMBL/GenBank/DDBJ databases">
        <title>The reference genome of an endangered Asteraceae, Deinandra increscens subsp. villosa, native to the Central Coast of California.</title>
        <authorList>
            <person name="Guilliams M."/>
            <person name="Hasenstab-Lehman K."/>
            <person name="Meyer R."/>
            <person name="Mcevoy S."/>
        </authorList>
    </citation>
    <scope>NUCLEOTIDE SEQUENCE [LARGE SCALE GENOMIC DNA]</scope>
    <source>
        <tissue evidence="2">Leaf</tissue>
    </source>
</reference>
<feature type="region of interest" description="Disordered" evidence="1">
    <location>
        <begin position="51"/>
        <end position="79"/>
    </location>
</feature>
<dbReference type="AlphaFoldDB" id="A0AAP0C8X1"/>
<accession>A0AAP0C8X1</accession>
<evidence type="ECO:0000313" key="3">
    <source>
        <dbReference type="Proteomes" id="UP001408789"/>
    </source>
</evidence>
<dbReference type="Proteomes" id="UP001408789">
    <property type="component" value="Unassembled WGS sequence"/>
</dbReference>
<comment type="caution">
    <text evidence="2">The sequence shown here is derived from an EMBL/GenBank/DDBJ whole genome shotgun (WGS) entry which is preliminary data.</text>
</comment>
<keyword evidence="3" id="KW-1185">Reference proteome</keyword>
<proteinExistence type="predicted"/>
<name>A0AAP0C8X1_9ASTR</name>
<gene>
    <name evidence="2" type="ORF">SSX86_031779</name>
</gene>
<evidence type="ECO:0000256" key="1">
    <source>
        <dbReference type="SAM" id="MobiDB-lite"/>
    </source>
</evidence>
<sequence>MLSTPLRSPSSLSSLTTHSFKLKPSYFSSHLQNHPLWSGLQTWRDSSLNHNRFWGPSGPEPQPSSPHPTDPDGETSQMGLVTSLAEMGSLVLSTADPLKKSKLSHLAYSRWRREKLPVGVSESPHRPARPPRPQLVSCLFFVFYCFLIMLSKLGF</sequence>
<organism evidence="2 3">
    <name type="scientific">Deinandra increscens subsp. villosa</name>
    <dbReference type="NCBI Taxonomy" id="3103831"/>
    <lineage>
        <taxon>Eukaryota</taxon>
        <taxon>Viridiplantae</taxon>
        <taxon>Streptophyta</taxon>
        <taxon>Embryophyta</taxon>
        <taxon>Tracheophyta</taxon>
        <taxon>Spermatophyta</taxon>
        <taxon>Magnoliopsida</taxon>
        <taxon>eudicotyledons</taxon>
        <taxon>Gunneridae</taxon>
        <taxon>Pentapetalae</taxon>
        <taxon>asterids</taxon>
        <taxon>campanulids</taxon>
        <taxon>Asterales</taxon>
        <taxon>Asteraceae</taxon>
        <taxon>Asteroideae</taxon>
        <taxon>Heliantheae alliance</taxon>
        <taxon>Madieae</taxon>
        <taxon>Madiinae</taxon>
        <taxon>Deinandra</taxon>
    </lineage>
</organism>
<feature type="compositionally biased region" description="Pro residues" evidence="1">
    <location>
        <begin position="58"/>
        <end position="68"/>
    </location>
</feature>